<sequence>MRFRRRRRFVFAVTGLAMMLSWVLYINKHSDRFKGNSFYSVSNEPIWIATEEPVDLYAGKIRRQLIMTTTLNDSTIVQLSACRLPSLDPFHPSLKSLIQELDPLDCGKLHSSFEKSILHVKGEDVVSVKYRIISRPEMHDFGVKLSDPVEIENIYKVEEPSNLYPIRPGDTGCIMHKESEKCLHPLGGQDIPSDGERAVLHSDCGLSRLHFKMTSSGVLRHVPSGLCLHVNTANASNHVTFEPKCSSKFKDLNGKVRVAKSQLCLQPRNESPENNDFLEAGKNCTHNFYFYKVKGIVQACLN</sequence>
<dbReference type="Proteomes" id="UP000515163">
    <property type="component" value="Unplaced"/>
</dbReference>
<dbReference type="RefSeq" id="XP_031563784.1">
    <property type="nucleotide sequence ID" value="XM_031707924.1"/>
</dbReference>
<dbReference type="Gene3D" id="2.80.10.50">
    <property type="match status" value="1"/>
</dbReference>
<dbReference type="InParanoid" id="A0A6P8I5E7"/>
<dbReference type="GeneID" id="116299293"/>
<gene>
    <name evidence="3" type="primary">LOC116299293</name>
</gene>
<dbReference type="AlphaFoldDB" id="A0A6P8I5E7"/>
<protein>
    <submittedName>
        <fullName evidence="3">Uncharacterized protein LOC116299293</fullName>
    </submittedName>
</protein>
<dbReference type="InterPro" id="IPR035992">
    <property type="entry name" value="Ricin_B-like_lectins"/>
</dbReference>
<dbReference type="SUPFAM" id="SSF50370">
    <property type="entry name" value="Ricin B-like lectins"/>
    <property type="match status" value="1"/>
</dbReference>
<keyword evidence="1" id="KW-0472">Membrane</keyword>
<accession>A0A6P8I5E7</accession>
<keyword evidence="1" id="KW-1133">Transmembrane helix</keyword>
<reference evidence="3" key="1">
    <citation type="submission" date="2025-08" db="UniProtKB">
        <authorList>
            <consortium name="RefSeq"/>
        </authorList>
    </citation>
    <scope>IDENTIFICATION</scope>
    <source>
        <tissue evidence="3">Tentacle</tissue>
    </source>
</reference>
<keyword evidence="2" id="KW-1185">Reference proteome</keyword>
<proteinExistence type="predicted"/>
<organism evidence="2 3">
    <name type="scientific">Actinia tenebrosa</name>
    <name type="common">Australian red waratah sea anemone</name>
    <dbReference type="NCBI Taxonomy" id="6105"/>
    <lineage>
        <taxon>Eukaryota</taxon>
        <taxon>Metazoa</taxon>
        <taxon>Cnidaria</taxon>
        <taxon>Anthozoa</taxon>
        <taxon>Hexacorallia</taxon>
        <taxon>Actiniaria</taxon>
        <taxon>Actiniidae</taxon>
        <taxon>Actinia</taxon>
    </lineage>
</organism>
<dbReference type="OrthoDB" id="10336675at2759"/>
<feature type="transmembrane region" description="Helical" evidence="1">
    <location>
        <begin position="9"/>
        <end position="26"/>
    </location>
</feature>
<name>A0A6P8I5E7_ACTTE</name>
<evidence type="ECO:0000313" key="3">
    <source>
        <dbReference type="RefSeq" id="XP_031563784.1"/>
    </source>
</evidence>
<evidence type="ECO:0000313" key="2">
    <source>
        <dbReference type="Proteomes" id="UP000515163"/>
    </source>
</evidence>
<evidence type="ECO:0000256" key="1">
    <source>
        <dbReference type="SAM" id="Phobius"/>
    </source>
</evidence>
<dbReference type="KEGG" id="aten:116299293"/>
<keyword evidence="1" id="KW-0812">Transmembrane</keyword>